<evidence type="ECO:0000256" key="3">
    <source>
        <dbReference type="ARBA" id="ARBA00022691"/>
    </source>
</evidence>
<feature type="domain" description="Methyltransferase small" evidence="6">
    <location>
        <begin position="165"/>
        <end position="241"/>
    </location>
</feature>
<dbReference type="GO" id="GO:0032259">
    <property type="term" value="P:methylation"/>
    <property type="evidence" value="ECO:0007669"/>
    <property type="project" value="UniProtKB-KW"/>
</dbReference>
<feature type="region of interest" description="Disordered" evidence="5">
    <location>
        <begin position="126"/>
        <end position="167"/>
    </location>
</feature>
<dbReference type="GO" id="GO:0008168">
    <property type="term" value="F:methyltransferase activity"/>
    <property type="evidence" value="ECO:0007669"/>
    <property type="project" value="UniProtKB-KW"/>
</dbReference>
<keyword evidence="2 4" id="KW-0808">Transferase</keyword>
<comment type="catalytic activity">
    <reaction evidence="4">
        <text>L-glutaminyl-[peptide chain release factor] + S-adenosyl-L-methionine = N(5)-methyl-L-glutaminyl-[peptide chain release factor] + S-adenosyl-L-homocysteine + H(+)</text>
        <dbReference type="Rhea" id="RHEA:42896"/>
        <dbReference type="Rhea" id="RHEA-COMP:10271"/>
        <dbReference type="Rhea" id="RHEA-COMP:10272"/>
        <dbReference type="ChEBI" id="CHEBI:15378"/>
        <dbReference type="ChEBI" id="CHEBI:30011"/>
        <dbReference type="ChEBI" id="CHEBI:57856"/>
        <dbReference type="ChEBI" id="CHEBI:59789"/>
        <dbReference type="ChEBI" id="CHEBI:61891"/>
        <dbReference type="EC" id="2.1.1.297"/>
    </reaction>
</comment>
<dbReference type="InterPro" id="IPR052663">
    <property type="entry name" value="RF_glutamine_MTase_cyano"/>
</dbReference>
<evidence type="ECO:0000313" key="8">
    <source>
        <dbReference type="Proteomes" id="UP001576780"/>
    </source>
</evidence>
<gene>
    <name evidence="4" type="primary">prmC</name>
    <name evidence="7" type="ORF">ACE1CA_19110</name>
</gene>
<comment type="function">
    <text evidence="4">Methylates the class 1 translation termination release factors RF1/PrfA and RF2/PrfB on the glutamine residue of the universally conserved GGQ motif.</text>
</comment>
<dbReference type="RefSeq" id="WP_413279019.1">
    <property type="nucleotide sequence ID" value="NZ_JBHFNT010000164.1"/>
</dbReference>
<keyword evidence="1 4" id="KW-0489">Methyltransferase</keyword>
<comment type="caution">
    <text evidence="7">The sequence shown here is derived from an EMBL/GenBank/DDBJ whole genome shotgun (WGS) entry which is preliminary data.</text>
</comment>
<comment type="similarity">
    <text evidence="4">Belongs to the protein N5-glutamine methyltransferase family. PrmC subfamily.</text>
</comment>
<dbReference type="CDD" id="cd02440">
    <property type="entry name" value="AdoMet_MTases"/>
    <property type="match status" value="1"/>
</dbReference>
<dbReference type="Pfam" id="PF05175">
    <property type="entry name" value="MTS"/>
    <property type="match status" value="1"/>
</dbReference>
<dbReference type="Proteomes" id="UP001576780">
    <property type="component" value="Unassembled WGS sequence"/>
</dbReference>
<proteinExistence type="inferred from homology"/>
<dbReference type="InterPro" id="IPR004556">
    <property type="entry name" value="HemK-like"/>
</dbReference>
<feature type="binding site" evidence="4">
    <location>
        <begin position="238"/>
        <end position="241"/>
    </location>
    <ligand>
        <name>substrate</name>
    </ligand>
</feature>
<keyword evidence="3 4" id="KW-0949">S-adenosyl-L-methionine</keyword>
<dbReference type="PROSITE" id="PS00092">
    <property type="entry name" value="N6_MTASE"/>
    <property type="match status" value="1"/>
</dbReference>
<feature type="compositionally biased region" description="Pro residues" evidence="5">
    <location>
        <begin position="152"/>
        <end position="162"/>
    </location>
</feature>
<dbReference type="EMBL" id="JBHFNT010000164">
    <property type="protein sequence ID" value="MFB2836646.1"/>
    <property type="molecule type" value="Genomic_DNA"/>
</dbReference>
<feature type="binding site" evidence="4">
    <location>
        <begin position="169"/>
        <end position="173"/>
    </location>
    <ligand>
        <name>S-adenosyl-L-methionine</name>
        <dbReference type="ChEBI" id="CHEBI:59789"/>
    </ligand>
</feature>
<accession>A0ABV4WNH8</accession>
<evidence type="ECO:0000256" key="1">
    <source>
        <dbReference type="ARBA" id="ARBA00022603"/>
    </source>
</evidence>
<feature type="binding site" evidence="4">
    <location>
        <position position="192"/>
    </location>
    <ligand>
        <name>S-adenosyl-L-methionine</name>
        <dbReference type="ChEBI" id="CHEBI:59789"/>
    </ligand>
</feature>
<feature type="compositionally biased region" description="Gly residues" evidence="5">
    <location>
        <begin position="127"/>
        <end position="142"/>
    </location>
</feature>
<evidence type="ECO:0000256" key="2">
    <source>
        <dbReference type="ARBA" id="ARBA00022679"/>
    </source>
</evidence>
<dbReference type="InterPro" id="IPR019874">
    <property type="entry name" value="RF_methyltr_PrmC"/>
</dbReference>
<evidence type="ECO:0000313" key="7">
    <source>
        <dbReference type="EMBL" id="MFB2836646.1"/>
    </source>
</evidence>
<evidence type="ECO:0000256" key="4">
    <source>
        <dbReference type="HAMAP-Rule" id="MF_02126"/>
    </source>
</evidence>
<protein>
    <recommendedName>
        <fullName evidence="4">Release factor glutamine methyltransferase</fullName>
        <shortName evidence="4">RF MTase</shortName>
        <ecNumber evidence="4">2.1.1.297</ecNumber>
    </recommendedName>
    <alternativeName>
        <fullName evidence="4">N5-glutamine methyltransferase PrmC</fullName>
    </alternativeName>
    <alternativeName>
        <fullName evidence="4">Protein-(glutamine-N5) MTase PrmC</fullName>
    </alternativeName>
    <alternativeName>
        <fullName evidence="4">Protein-glutamine N-methyltransferase PrmC</fullName>
    </alternativeName>
</protein>
<dbReference type="Gene3D" id="3.40.50.150">
    <property type="entry name" value="Vaccinia Virus protein VP39"/>
    <property type="match status" value="1"/>
</dbReference>
<dbReference type="InterPro" id="IPR029063">
    <property type="entry name" value="SAM-dependent_MTases_sf"/>
</dbReference>
<dbReference type="InterPro" id="IPR002052">
    <property type="entry name" value="DNA_methylase_N6_adenine_CS"/>
</dbReference>
<name>A0ABV4WNH8_9CYAN</name>
<evidence type="ECO:0000256" key="5">
    <source>
        <dbReference type="SAM" id="MobiDB-lite"/>
    </source>
</evidence>
<dbReference type="PANTHER" id="PTHR47441">
    <property type="match status" value="1"/>
</dbReference>
<dbReference type="PANTHER" id="PTHR47441:SF3">
    <property type="entry name" value="RELEASE FACTOR GLUTAMINE METHYLTRANSFERASE"/>
    <property type="match status" value="1"/>
</dbReference>
<dbReference type="EC" id="2.1.1.297" evidence="4"/>
<feature type="binding site" evidence="4">
    <location>
        <position position="221"/>
    </location>
    <ligand>
        <name>S-adenosyl-L-methionine</name>
        <dbReference type="ChEBI" id="CHEBI:59789"/>
    </ligand>
</feature>
<dbReference type="NCBIfam" id="TIGR00536">
    <property type="entry name" value="hemK_fam"/>
    <property type="match status" value="1"/>
</dbReference>
<organism evidence="7 8">
    <name type="scientific">Floridaenema evergladense BLCC-F167</name>
    <dbReference type="NCBI Taxonomy" id="3153639"/>
    <lineage>
        <taxon>Bacteria</taxon>
        <taxon>Bacillati</taxon>
        <taxon>Cyanobacteriota</taxon>
        <taxon>Cyanophyceae</taxon>
        <taxon>Oscillatoriophycideae</taxon>
        <taxon>Aerosakkonematales</taxon>
        <taxon>Aerosakkonemataceae</taxon>
        <taxon>Floridanema</taxon>
        <taxon>Floridanema evergladense</taxon>
    </lineage>
</organism>
<dbReference type="InterPro" id="IPR007848">
    <property type="entry name" value="Small_mtfrase_dom"/>
</dbReference>
<dbReference type="HAMAP" id="MF_02126">
    <property type="entry name" value="RF_methyltr_PrmC"/>
    <property type="match status" value="1"/>
</dbReference>
<evidence type="ECO:0000259" key="6">
    <source>
        <dbReference type="Pfam" id="PF05175"/>
    </source>
</evidence>
<sequence length="334" mass="36963">MYQEEVVSGLELWQWRIAAINEAKFADVSPMEVDWILQEVAGLDTLSLRLELFKDRSQIPLTIPLKKLNELWQKRLQERLPVQYITGITPWRNFSLIVSPAVLIPRPETEILIDLAVEAAQRRWGDGEMGGWGDGEMGGWGDGETTEDSPSPQSPVPSPQSPPHWADLGTGSGAIAIALADAFPHAIIHAVDRSIEALKIAQENAQRLGFSSRIRFYHGSWFAPLKELKGKLAGMISNPPYIPSNIVPILQPEVANHEPHLALDGGNDGLDCIRLLVAEAPEYLLPGGIWLIETMAGQTEAVVDLLQERGSYYDIQVFADLSGIDRFVLAYCLK</sequence>
<keyword evidence="8" id="KW-1185">Reference proteome</keyword>
<dbReference type="SUPFAM" id="SSF53335">
    <property type="entry name" value="S-adenosyl-L-methionine-dependent methyltransferases"/>
    <property type="match status" value="1"/>
</dbReference>
<reference evidence="7 8" key="1">
    <citation type="submission" date="2024-09" db="EMBL/GenBank/DDBJ databases">
        <title>Floridaenema gen nov. (Aerosakkonemataceae, Aerosakkonematales ord. nov., Cyanobacteria) from benthic tropical and subtropical fresh waters, with the description of four new species.</title>
        <authorList>
            <person name="Moretto J.A."/>
            <person name="Berthold D.E."/>
            <person name="Lefler F.W."/>
            <person name="Huang I.-S."/>
            <person name="Laughinghouse H. IV."/>
        </authorList>
    </citation>
    <scope>NUCLEOTIDE SEQUENCE [LARGE SCALE GENOMIC DNA]</scope>
    <source>
        <strain evidence="7 8">BLCC-F167</strain>
    </source>
</reference>
<feature type="binding site" evidence="4">
    <location>
        <position position="238"/>
    </location>
    <ligand>
        <name>S-adenosyl-L-methionine</name>
        <dbReference type="ChEBI" id="CHEBI:59789"/>
    </ligand>
</feature>